<dbReference type="KEGG" id="ppsr:I6J18_12950"/>
<protein>
    <recommendedName>
        <fullName evidence="4">Yip1 domain-containing protein</fullName>
    </recommendedName>
</protein>
<dbReference type="AlphaFoldDB" id="A0A974NIW7"/>
<evidence type="ECO:0000313" key="3">
    <source>
        <dbReference type="Proteomes" id="UP000595254"/>
    </source>
</evidence>
<keyword evidence="1" id="KW-0812">Transmembrane</keyword>
<proteinExistence type="predicted"/>
<feature type="transmembrane region" description="Helical" evidence="1">
    <location>
        <begin position="75"/>
        <end position="104"/>
    </location>
</feature>
<reference evidence="2 3" key="1">
    <citation type="submission" date="2021-01" db="EMBL/GenBank/DDBJ databases">
        <title>FDA dAtabase for Regulatory Grade micrObial Sequences (FDA-ARGOS): Supporting development and validation of Infectious Disease Dx tests.</title>
        <authorList>
            <person name="Nelson B."/>
            <person name="Plummer A."/>
            <person name="Tallon L."/>
            <person name="Sadzewicz L."/>
            <person name="Zhao X."/>
            <person name="Boylan J."/>
            <person name="Ott S."/>
            <person name="Bowen H."/>
            <person name="Vavikolanu K."/>
            <person name="Mehta A."/>
            <person name="Aluvathingal J."/>
            <person name="Nadendla S."/>
            <person name="Myers T."/>
            <person name="Yan Y."/>
            <person name="Sichtig H."/>
        </authorList>
    </citation>
    <scope>NUCLEOTIDE SEQUENCE [LARGE SCALE GENOMIC DNA]</scope>
    <source>
        <strain evidence="2 3">FDAARGOS_1161</strain>
    </source>
</reference>
<organism evidence="2 3">
    <name type="scientific">Peribacillus psychrosaccharolyticus</name>
    <name type="common">Bacillus psychrosaccharolyticus</name>
    <dbReference type="NCBI Taxonomy" id="1407"/>
    <lineage>
        <taxon>Bacteria</taxon>
        <taxon>Bacillati</taxon>
        <taxon>Bacillota</taxon>
        <taxon>Bacilli</taxon>
        <taxon>Bacillales</taxon>
        <taxon>Bacillaceae</taxon>
        <taxon>Peribacillus</taxon>
    </lineage>
</organism>
<dbReference type="EMBL" id="CP068053">
    <property type="protein sequence ID" value="QQS98639.1"/>
    <property type="molecule type" value="Genomic_DNA"/>
</dbReference>
<gene>
    <name evidence="2" type="ORF">I6J18_12950</name>
</gene>
<sequence length="220" mass="25147">MTYQVKLVKGLFRPSLSSFQLKEAEEITAFKLKLVWVYMASILLFSISGYFGIGTESVSKELNGLGTERFETGKLLVFFGNVLAGLILPSIFLFVSAMIFWVITDIPYIKLVVVQMIGFTLFLMEKILLLPFFILMDLNQDANPFSLGVVSQYFIANDYFIHFFSEVSIFSVAIIVITYKYLKALSEKKSIIILLMVCISYLIYWFFAAFCSYLDVNVFV</sequence>
<evidence type="ECO:0000313" key="2">
    <source>
        <dbReference type="EMBL" id="QQS98639.1"/>
    </source>
</evidence>
<evidence type="ECO:0008006" key="4">
    <source>
        <dbReference type="Google" id="ProtNLM"/>
    </source>
</evidence>
<evidence type="ECO:0000256" key="1">
    <source>
        <dbReference type="SAM" id="Phobius"/>
    </source>
</evidence>
<name>A0A974NIW7_PERPY</name>
<accession>A0A974NIW7</accession>
<dbReference type="RefSeq" id="WP_040373996.1">
    <property type="nucleotide sequence ID" value="NZ_CP068053.1"/>
</dbReference>
<feature type="transmembrane region" description="Helical" evidence="1">
    <location>
        <begin position="191"/>
        <end position="210"/>
    </location>
</feature>
<feature type="transmembrane region" description="Helical" evidence="1">
    <location>
        <begin position="159"/>
        <end position="179"/>
    </location>
</feature>
<feature type="transmembrane region" description="Helical" evidence="1">
    <location>
        <begin position="111"/>
        <end position="136"/>
    </location>
</feature>
<keyword evidence="3" id="KW-1185">Reference proteome</keyword>
<feature type="transmembrane region" description="Helical" evidence="1">
    <location>
        <begin position="35"/>
        <end position="55"/>
    </location>
</feature>
<keyword evidence="1" id="KW-1133">Transmembrane helix</keyword>
<dbReference type="Proteomes" id="UP000595254">
    <property type="component" value="Chromosome"/>
</dbReference>
<keyword evidence="1" id="KW-0472">Membrane</keyword>